<dbReference type="AlphaFoldDB" id="A0A418NQU1"/>
<keyword evidence="3" id="KW-1185">Reference proteome</keyword>
<name>A0A418NQU1_9SPHN</name>
<protein>
    <submittedName>
        <fullName evidence="2">Winged helix-turn-helix domain-containing protein</fullName>
    </submittedName>
</protein>
<organism evidence="2 3">
    <name type="scientific">Aurantiacibacter zhengii</name>
    <dbReference type="NCBI Taxonomy" id="2307003"/>
    <lineage>
        <taxon>Bacteria</taxon>
        <taxon>Pseudomonadati</taxon>
        <taxon>Pseudomonadota</taxon>
        <taxon>Alphaproteobacteria</taxon>
        <taxon>Sphingomonadales</taxon>
        <taxon>Erythrobacteraceae</taxon>
        <taxon>Aurantiacibacter</taxon>
    </lineage>
</organism>
<evidence type="ECO:0000313" key="3">
    <source>
        <dbReference type="Proteomes" id="UP000286576"/>
    </source>
</evidence>
<sequence length="315" mass="35892">MMSKPSRTRIATTQEIFHAAIDSGMAASLARTLAECLYWSQHSSHKIDGKTAFYKTGPDLSKVLGLSARTINAHLKRLRDEGFWQIKYRSRPTHPSPVTWLIIADRAEALLSEAGESRKRGGSSRALEGVRQEPSEDRDCDIRRLRYGTTYRNTSNQEDRERGSFASERELRRKELNSSGEERIKAPKYLRASKELEEFVRLIASLLAKKSLPPWDMASRYTWSHADELFYKLHNTGIADLKAHIALLEEIFDRWPDIRLSMDVRYRDHKVNALRPSPMALNDQFHILIEALEDKSEPIVGSLEAGHSNLDGGFG</sequence>
<proteinExistence type="predicted"/>
<evidence type="ECO:0000313" key="2">
    <source>
        <dbReference type="EMBL" id="RIV84677.1"/>
    </source>
</evidence>
<feature type="compositionally biased region" description="Basic and acidic residues" evidence="1">
    <location>
        <begin position="157"/>
        <end position="179"/>
    </location>
</feature>
<dbReference type="Proteomes" id="UP000286576">
    <property type="component" value="Unassembled WGS sequence"/>
</dbReference>
<reference evidence="2 3" key="1">
    <citation type="submission" date="2018-08" db="EMBL/GenBank/DDBJ databases">
        <title>Erythrobacter zhengii sp.nov., a bacterium isolated from deep-sea sediment.</title>
        <authorList>
            <person name="Fang C."/>
            <person name="Wu Y.-H."/>
            <person name="Sun C."/>
            <person name="Wang H."/>
            <person name="Cheng H."/>
            <person name="Meng F.-X."/>
            <person name="Wang C.-S."/>
            <person name="Xu X.-W."/>
        </authorList>
    </citation>
    <scope>NUCLEOTIDE SEQUENCE [LARGE SCALE GENOMIC DNA]</scope>
    <source>
        <strain evidence="2 3">V18</strain>
    </source>
</reference>
<accession>A0A418NQU1</accession>
<evidence type="ECO:0000256" key="1">
    <source>
        <dbReference type="SAM" id="MobiDB-lite"/>
    </source>
</evidence>
<dbReference type="Pfam" id="PF13412">
    <property type="entry name" value="HTH_24"/>
    <property type="match status" value="1"/>
</dbReference>
<feature type="region of interest" description="Disordered" evidence="1">
    <location>
        <begin position="114"/>
        <end position="137"/>
    </location>
</feature>
<gene>
    <name evidence="2" type="ORF">D2V07_13990</name>
</gene>
<feature type="region of interest" description="Disordered" evidence="1">
    <location>
        <begin position="151"/>
        <end position="179"/>
    </location>
</feature>
<comment type="caution">
    <text evidence="2">The sequence shown here is derived from an EMBL/GenBank/DDBJ whole genome shotgun (WGS) entry which is preliminary data.</text>
</comment>
<feature type="compositionally biased region" description="Basic and acidic residues" evidence="1">
    <location>
        <begin position="128"/>
        <end position="137"/>
    </location>
</feature>
<dbReference type="EMBL" id="QXFL01000006">
    <property type="protein sequence ID" value="RIV84677.1"/>
    <property type="molecule type" value="Genomic_DNA"/>
</dbReference>